<dbReference type="Gene3D" id="3.40.190.10">
    <property type="entry name" value="Periplasmic binding protein-like II"/>
    <property type="match status" value="2"/>
</dbReference>
<comment type="caution">
    <text evidence="2">The sequence shown here is derived from an EMBL/GenBank/DDBJ whole genome shotgun (WGS) entry which is preliminary data.</text>
</comment>
<dbReference type="RefSeq" id="WP_307491404.1">
    <property type="nucleotide sequence ID" value="NZ_JAUSVB010000002.1"/>
</dbReference>
<dbReference type="EMBL" id="JAUSVB010000002">
    <property type="protein sequence ID" value="MDQ0373389.1"/>
    <property type="molecule type" value="Genomic_DNA"/>
</dbReference>
<dbReference type="PROSITE" id="PS51257">
    <property type="entry name" value="PROKAR_LIPOPROTEIN"/>
    <property type="match status" value="1"/>
</dbReference>
<sequence length="443" mass="46442">MLSRKIRARRLGAVGTVAIAGLALAGCSGGGGATDDESASGPVELTILIDSTEATVSTMQGLVDAYTAENPDVTIELENRPQGSEGDNVVKTRLQTGDMPDLFWYNSGSLLQALAPEQTLVDLSGESFMDAVTDTFKAGVTAGEGVYGVPVGNAMGGGVLYNKKVYEQLGLEVPTTWADFISNSEAIKAAGIDPIIQSYGADSTWTSQLFVLGDYYNVEAADPGWAEKFTANEAHFADTPSAQLGFDHLQEGFEKGLYNADFGTTTYADALEKLATGTGAQYPMLTFAVSEIQANFPDNLQDVGFFAIPGEDASDVGMTTWLSAALYIPQGGENEAAAKEFLAFVASPEGCDAQTEAVGVTGPYFIDGCDLPADLPPAVQDLQAYFDSGKTFPALEFLSPVKGPSLEQITVAVGSGINTGAEGAALYDDDVLKQAQQLGLEGW</sequence>
<dbReference type="Proteomes" id="UP001239626">
    <property type="component" value="Unassembled WGS sequence"/>
</dbReference>
<name>A0ABU0EDT9_9CELL</name>
<dbReference type="SUPFAM" id="SSF53850">
    <property type="entry name" value="Periplasmic binding protein-like II"/>
    <property type="match status" value="1"/>
</dbReference>
<evidence type="ECO:0000313" key="2">
    <source>
        <dbReference type="EMBL" id="MDQ0373389.1"/>
    </source>
</evidence>
<evidence type="ECO:0000313" key="3">
    <source>
        <dbReference type="Proteomes" id="UP001239626"/>
    </source>
</evidence>
<dbReference type="PANTHER" id="PTHR43649">
    <property type="entry name" value="ARABINOSE-BINDING PROTEIN-RELATED"/>
    <property type="match status" value="1"/>
</dbReference>
<evidence type="ECO:0000256" key="1">
    <source>
        <dbReference type="SAM" id="SignalP"/>
    </source>
</evidence>
<proteinExistence type="predicted"/>
<accession>A0ABU0EDT9</accession>
<keyword evidence="1" id="KW-0732">Signal</keyword>
<keyword evidence="3" id="KW-1185">Reference proteome</keyword>
<reference evidence="2 3" key="1">
    <citation type="submission" date="2023-07" db="EMBL/GenBank/DDBJ databases">
        <title>Sorghum-associated microbial communities from plants grown in Nebraska, USA.</title>
        <authorList>
            <person name="Schachtman D."/>
        </authorList>
    </citation>
    <scope>NUCLEOTIDE SEQUENCE [LARGE SCALE GENOMIC DNA]</scope>
    <source>
        <strain evidence="2 3">BE332</strain>
    </source>
</reference>
<dbReference type="InterPro" id="IPR006059">
    <property type="entry name" value="SBP"/>
</dbReference>
<protein>
    <submittedName>
        <fullName evidence="2">Raffinose/stachyose/melibiose transport system substrate-binding protein</fullName>
    </submittedName>
</protein>
<feature type="signal peptide" evidence="1">
    <location>
        <begin position="1"/>
        <end position="25"/>
    </location>
</feature>
<gene>
    <name evidence="2" type="ORF">J2X26_001700</name>
</gene>
<feature type="chain" id="PRO_5046628081" evidence="1">
    <location>
        <begin position="26"/>
        <end position="443"/>
    </location>
</feature>
<dbReference type="InterPro" id="IPR050490">
    <property type="entry name" value="Bact_solute-bd_prot1"/>
</dbReference>
<dbReference type="Pfam" id="PF01547">
    <property type="entry name" value="SBP_bac_1"/>
    <property type="match status" value="1"/>
</dbReference>
<organism evidence="2 3">
    <name type="scientific">Cellulomonas humilata</name>
    <dbReference type="NCBI Taxonomy" id="144055"/>
    <lineage>
        <taxon>Bacteria</taxon>
        <taxon>Bacillati</taxon>
        <taxon>Actinomycetota</taxon>
        <taxon>Actinomycetes</taxon>
        <taxon>Micrococcales</taxon>
        <taxon>Cellulomonadaceae</taxon>
        <taxon>Cellulomonas</taxon>
    </lineage>
</organism>